<keyword evidence="4" id="KW-0732">Signal</keyword>
<protein>
    <submittedName>
        <fullName evidence="7">Uncharacterized protein</fullName>
    </submittedName>
</protein>
<proteinExistence type="inferred from homology"/>
<evidence type="ECO:0000259" key="5">
    <source>
        <dbReference type="PROSITE" id="PS51762"/>
    </source>
</evidence>
<dbReference type="InterPro" id="IPR031756">
    <property type="entry name" value="BGBP_N"/>
</dbReference>
<evidence type="ECO:0000256" key="1">
    <source>
        <dbReference type="ARBA" id="ARBA00008781"/>
    </source>
</evidence>
<keyword evidence="2" id="KW-0399">Innate immunity</keyword>
<evidence type="ECO:0000256" key="3">
    <source>
        <dbReference type="ARBA" id="ARBA00022859"/>
    </source>
</evidence>
<feature type="signal peptide" evidence="4">
    <location>
        <begin position="1"/>
        <end position="24"/>
    </location>
</feature>
<dbReference type="InterPro" id="IPR050546">
    <property type="entry name" value="Glycosyl_Hydrlase_16"/>
</dbReference>
<dbReference type="PROSITE" id="PS51969">
    <property type="entry name" value="CBM39"/>
    <property type="match status" value="1"/>
</dbReference>
<sequence>MHSTANMLFSILFVTFKFLCLCQGFKIPSIKLEAFKPSGFRASLRAESGIERFAFHGNKNKEISMNEPGEFSAEVRYTGGEWVVYDDSDVSLSVGDVVHYWVFVQHERMGYRKDAQNWTVDELKDKNGCDRAITILESRKDVCVGDSIIDEEFQDLTDNDKWQIDHYIPVEPDYEFVVYKRDPDVVYTKNGTLVIKPKIVESMNREIDLRNGCTKSSVKAQESMCYQAKETRRDIKIVSGRITSKVAFSYGEVVIKAKLPFGDWIYPEIFLEEADDTKSFNKRIIIAYSRGNLHFSGSDGVNIGCFLLFGGPVASAYEPEKSRMLSSYHSNDKPFSDKFREYRLTWNPDRIELFVDDTKYGSIESTAIRNEEFTVNPMKARLVLGVGVGGINDFPDNFKSSNNDGGFFTYYIKPWNNGELFQEKKFFNSKSNWLPSWDKHVQLEVEYVKIKAV</sequence>
<keyword evidence="8" id="KW-1185">Reference proteome</keyword>
<dbReference type="GO" id="GO:0045087">
    <property type="term" value="P:innate immune response"/>
    <property type="evidence" value="ECO:0007669"/>
    <property type="project" value="UniProtKB-KW"/>
</dbReference>
<dbReference type="GO" id="GO:0030246">
    <property type="term" value="F:carbohydrate binding"/>
    <property type="evidence" value="ECO:0007669"/>
    <property type="project" value="InterPro"/>
</dbReference>
<evidence type="ECO:0000313" key="7">
    <source>
        <dbReference type="EMBL" id="CAH2003576.1"/>
    </source>
</evidence>
<keyword evidence="3" id="KW-0391">Immunity</keyword>
<feature type="domain" description="GH16" evidence="5">
    <location>
        <begin position="160"/>
        <end position="453"/>
    </location>
</feature>
<comment type="caution">
    <text evidence="7">The sequence shown here is derived from an EMBL/GenBank/DDBJ whole genome shotgun (WGS) entry which is preliminary data.</text>
</comment>
<dbReference type="InterPro" id="IPR013320">
    <property type="entry name" value="ConA-like_dom_sf"/>
</dbReference>
<feature type="domain" description="CBM39" evidence="6">
    <location>
        <begin position="25"/>
        <end position="125"/>
    </location>
</feature>
<dbReference type="GO" id="GO:0005975">
    <property type="term" value="P:carbohydrate metabolic process"/>
    <property type="evidence" value="ECO:0007669"/>
    <property type="project" value="InterPro"/>
</dbReference>
<gene>
    <name evidence="7" type="ORF">ACAOBT_LOCUS27492</name>
</gene>
<dbReference type="Gene3D" id="2.60.40.2140">
    <property type="entry name" value="Beta-1,3-glucan-recognition protein, N-terminal domain"/>
    <property type="match status" value="1"/>
</dbReference>
<evidence type="ECO:0000259" key="6">
    <source>
        <dbReference type="PROSITE" id="PS51969"/>
    </source>
</evidence>
<name>A0A9P0PYB5_ACAOB</name>
<dbReference type="Pfam" id="PF15886">
    <property type="entry name" value="CBM39"/>
    <property type="match status" value="1"/>
</dbReference>
<dbReference type="GO" id="GO:0004553">
    <property type="term" value="F:hydrolase activity, hydrolyzing O-glycosyl compounds"/>
    <property type="evidence" value="ECO:0007669"/>
    <property type="project" value="InterPro"/>
</dbReference>
<comment type="similarity">
    <text evidence="1">Belongs to the insect beta-1,3-glucan binding protein family.</text>
</comment>
<dbReference type="InterPro" id="IPR043030">
    <property type="entry name" value="BGBP_N_sf"/>
</dbReference>
<reference evidence="7" key="1">
    <citation type="submission" date="2022-03" db="EMBL/GenBank/DDBJ databases">
        <authorList>
            <person name="Sayadi A."/>
        </authorList>
    </citation>
    <scope>NUCLEOTIDE SEQUENCE</scope>
</reference>
<dbReference type="PANTHER" id="PTHR10963">
    <property type="entry name" value="GLYCOSYL HYDROLASE-RELATED"/>
    <property type="match status" value="1"/>
</dbReference>
<dbReference type="Gene3D" id="2.60.120.200">
    <property type="match status" value="1"/>
</dbReference>
<feature type="chain" id="PRO_5040442672" evidence="4">
    <location>
        <begin position="25"/>
        <end position="453"/>
    </location>
</feature>
<evidence type="ECO:0000256" key="2">
    <source>
        <dbReference type="ARBA" id="ARBA00022588"/>
    </source>
</evidence>
<dbReference type="EMBL" id="CAKOFQ010007547">
    <property type="protein sequence ID" value="CAH2003576.1"/>
    <property type="molecule type" value="Genomic_DNA"/>
</dbReference>
<dbReference type="Proteomes" id="UP001152888">
    <property type="component" value="Unassembled WGS sequence"/>
</dbReference>
<evidence type="ECO:0000256" key="4">
    <source>
        <dbReference type="SAM" id="SignalP"/>
    </source>
</evidence>
<dbReference type="PROSITE" id="PS51762">
    <property type="entry name" value="GH16_2"/>
    <property type="match status" value="1"/>
</dbReference>
<dbReference type="AlphaFoldDB" id="A0A9P0PYB5"/>
<organism evidence="7 8">
    <name type="scientific">Acanthoscelides obtectus</name>
    <name type="common">Bean weevil</name>
    <name type="synonym">Bruchus obtectus</name>
    <dbReference type="NCBI Taxonomy" id="200917"/>
    <lineage>
        <taxon>Eukaryota</taxon>
        <taxon>Metazoa</taxon>
        <taxon>Ecdysozoa</taxon>
        <taxon>Arthropoda</taxon>
        <taxon>Hexapoda</taxon>
        <taxon>Insecta</taxon>
        <taxon>Pterygota</taxon>
        <taxon>Neoptera</taxon>
        <taxon>Endopterygota</taxon>
        <taxon>Coleoptera</taxon>
        <taxon>Polyphaga</taxon>
        <taxon>Cucujiformia</taxon>
        <taxon>Chrysomeloidea</taxon>
        <taxon>Chrysomelidae</taxon>
        <taxon>Bruchinae</taxon>
        <taxon>Bruchini</taxon>
        <taxon>Acanthoscelides</taxon>
    </lineage>
</organism>
<evidence type="ECO:0000313" key="8">
    <source>
        <dbReference type="Proteomes" id="UP001152888"/>
    </source>
</evidence>
<accession>A0A9P0PYB5</accession>
<dbReference type="PANTHER" id="PTHR10963:SF60">
    <property type="entry name" value="GRAM-NEGATIVE BACTERIA-BINDING PROTEIN 1-RELATED"/>
    <property type="match status" value="1"/>
</dbReference>
<dbReference type="SUPFAM" id="SSF49899">
    <property type="entry name" value="Concanavalin A-like lectins/glucanases"/>
    <property type="match status" value="1"/>
</dbReference>
<dbReference type="OrthoDB" id="4781at2759"/>
<dbReference type="InterPro" id="IPR000757">
    <property type="entry name" value="Beta-glucanase-like"/>
</dbReference>